<gene>
    <name evidence="2" type="ORF">QTL97_17985</name>
</gene>
<evidence type="ECO:0000313" key="2">
    <source>
        <dbReference type="EMBL" id="MDW0118818.1"/>
    </source>
</evidence>
<sequence length="208" mass="24412">MSQGEIKSNDPILLQQTIIYLRSELNKYKTKYNRTSSSLLDELIMENERLTNKYRDLLHQNKKYEKRIQLYEQRIRSLEFQRKESLSAMELLQCTEQDLRTANKQLCDVLASIGSDRQLETPKSIERLEMKINSLLPQNTPPKNEHSYAEGKLTKVQLELETSKNMNAKQQELIGILEEYVQKLTEEVHAYNELTAYLIQESNDLSPE</sequence>
<feature type="coiled-coil region" evidence="1">
    <location>
        <begin position="40"/>
        <end position="81"/>
    </location>
</feature>
<evidence type="ECO:0000256" key="1">
    <source>
        <dbReference type="SAM" id="Coils"/>
    </source>
</evidence>
<protein>
    <submittedName>
        <fullName evidence="2">Uncharacterized protein</fullName>
    </submittedName>
</protein>
<keyword evidence="3" id="KW-1185">Reference proteome</keyword>
<accession>A0AAW9AHU2</accession>
<proteinExistence type="predicted"/>
<comment type="caution">
    <text evidence="2">The sequence shown here is derived from an EMBL/GenBank/DDBJ whole genome shotgun (WGS) entry which is preliminary data.</text>
</comment>
<dbReference type="RefSeq" id="WP_283733226.1">
    <property type="nucleotide sequence ID" value="NZ_CP125968.1"/>
</dbReference>
<name>A0AAW9AHU2_9BACL</name>
<dbReference type="AlphaFoldDB" id="A0AAW9AHU2"/>
<dbReference type="Proteomes" id="UP001271648">
    <property type="component" value="Unassembled WGS sequence"/>
</dbReference>
<keyword evidence="1" id="KW-0175">Coiled coil</keyword>
<reference evidence="2 3" key="1">
    <citation type="submission" date="2023-06" db="EMBL/GenBank/DDBJ databases">
        <title>Sporosarcina sp. nov., isolated from Korean traditional fermented seafood 'Jeotgal'.</title>
        <authorList>
            <person name="Yang A.I."/>
            <person name="Shin N.-R."/>
        </authorList>
    </citation>
    <scope>NUCLEOTIDE SEQUENCE [LARGE SCALE GENOMIC DNA]</scope>
    <source>
        <strain evidence="2 3">KCTC43456</strain>
    </source>
</reference>
<evidence type="ECO:0000313" key="3">
    <source>
        <dbReference type="Proteomes" id="UP001271648"/>
    </source>
</evidence>
<dbReference type="EMBL" id="JAUBDJ010000018">
    <property type="protein sequence ID" value="MDW0118818.1"/>
    <property type="molecule type" value="Genomic_DNA"/>
</dbReference>
<organism evidence="2 3">
    <name type="scientific">Sporosarcina thermotolerans</name>
    <dbReference type="NCBI Taxonomy" id="633404"/>
    <lineage>
        <taxon>Bacteria</taxon>
        <taxon>Bacillati</taxon>
        <taxon>Bacillota</taxon>
        <taxon>Bacilli</taxon>
        <taxon>Bacillales</taxon>
        <taxon>Caryophanaceae</taxon>
        <taxon>Sporosarcina</taxon>
    </lineage>
</organism>